<name>A0A6M9TZZ1_9VIRU</name>
<dbReference type="EMBL" id="MT496836">
    <property type="protein sequence ID" value="QKN22499.1"/>
    <property type="molecule type" value="Genomic_DNA"/>
</dbReference>
<feature type="compositionally biased region" description="Acidic residues" evidence="1">
    <location>
        <begin position="351"/>
        <end position="366"/>
    </location>
</feature>
<evidence type="ECO:0000256" key="1">
    <source>
        <dbReference type="SAM" id="MobiDB-lite"/>
    </source>
</evidence>
<accession>A0A6M9TZZ1</accession>
<reference evidence="2" key="1">
    <citation type="journal article" date="2021" name="Virus">
        <title>The discovery, distribution and diversity of DNA viruses associated with Drosophila melanogaster in Europe.</title>
        <authorList>
            <person name="Wallace M.A."/>
            <person name="Coffman K.A."/>
            <person name="Gilbert C."/>
            <person name="Ravindran S."/>
            <person name="Albery G.F."/>
            <person name="Abbott J."/>
            <person name="Argyridou E."/>
            <person name="Bellosta P."/>
            <person name="Betancourt A.J."/>
            <person name="Colinet H."/>
            <person name="Eric K."/>
            <person name="Glaser-Schmitt A."/>
            <person name="Grath S."/>
            <person name="Jelic M."/>
            <person name="Kankare M."/>
            <person name="Kozeretska I."/>
            <person name="Loeschcke V."/>
            <person name="Montchamp-Moreau C."/>
            <person name="Ometto L."/>
            <person name="Onder B.S."/>
            <person name="Orengo D.J."/>
            <person name="Parsch J."/>
            <person name="Pascual M."/>
            <person name="Patenkovic A."/>
            <person name="Puerma E."/>
            <person name="Ritchie M.G."/>
            <person name="Rota-Stabelli O."/>
            <person name="Schou M.F."/>
            <person name="Serga S.V."/>
            <person name="Stamenkovic-Radak M."/>
            <person name="Tanaskovic M."/>
            <person name="Veselinovic M.S."/>
            <person name="Vieira J."/>
            <person name="Vieira C.P."/>
            <person name="Kapun M."/>
            <person name="Flatt T."/>
            <person name="Gonzalez J."/>
            <person name="Staubach F."/>
            <person name="Obbard D.J."/>
        </authorList>
    </citation>
    <scope>NUCLEOTIDE SEQUENCE</scope>
    <source>
        <strain evidence="2">Filamentous_ES_Gim_15_30_pool</strain>
    </source>
</reference>
<organism evidence="2">
    <name type="scientific">Drosophila-associated filamentous virus</name>
    <dbReference type="NCBI Taxonomy" id="2743186"/>
    <lineage>
        <taxon>Viruses</taxon>
    </lineage>
</organism>
<gene>
    <name evidence="2" type="primary">ORF45</name>
</gene>
<feature type="region of interest" description="Disordered" evidence="1">
    <location>
        <begin position="351"/>
        <end position="385"/>
    </location>
</feature>
<evidence type="ECO:0000313" key="2">
    <source>
        <dbReference type="EMBL" id="QKN22499.1"/>
    </source>
</evidence>
<proteinExistence type="predicted"/>
<sequence length="385" mass="44556">MMNENKPAAAVPNTDEMVVDDDLIKSLDIEISSGLLENLCLQEYENVEETISLYIQMSFEVGLERVRNCKFIPLNIRNKYIQSQKNKKQHKLLLNIVSDCNDYYLYFLIIHYVMEFFLKKMTENKSNNKLQCNLLNKISEWIVKYPYSLNFYNYVLHNAFKGVRKELHFDKPLILYVGTDFVKNFISNIIECLAIESDKLSKYQREVDDATTMTTSNDDVIIEDDPNVIFKDDLCKLVNYVKSKQMNNISINEIEMVNLNKIDFQKDDVASEKSTTMEHKIENIVQKNDVVDDVESMALLNINSEVLVEDADDDDVVDVVASEKSTTMEHKIDHVVESMALLNINSEALVEDADDDDDVDDDDDDSTSINELNRNDENMEYDDDE</sequence>
<protein>
    <submittedName>
        <fullName evidence="2">Uncharacterized protein</fullName>
    </submittedName>
</protein>